<feature type="transmembrane region" description="Helical" evidence="2">
    <location>
        <begin position="67"/>
        <end position="88"/>
    </location>
</feature>
<evidence type="ECO:0000313" key="3">
    <source>
        <dbReference type="EMBL" id="KAH6685772.1"/>
    </source>
</evidence>
<feature type="compositionally biased region" description="Polar residues" evidence="1">
    <location>
        <begin position="295"/>
        <end position="306"/>
    </location>
</feature>
<organism evidence="3 4">
    <name type="scientific">Plectosphaerella plurivora</name>
    <dbReference type="NCBI Taxonomy" id="936078"/>
    <lineage>
        <taxon>Eukaryota</taxon>
        <taxon>Fungi</taxon>
        <taxon>Dikarya</taxon>
        <taxon>Ascomycota</taxon>
        <taxon>Pezizomycotina</taxon>
        <taxon>Sordariomycetes</taxon>
        <taxon>Hypocreomycetidae</taxon>
        <taxon>Glomerellales</taxon>
        <taxon>Plectosphaerellaceae</taxon>
        <taxon>Plectosphaerella</taxon>
    </lineage>
</organism>
<keyword evidence="2" id="KW-1133">Transmembrane helix</keyword>
<accession>A0A9P9AAV2</accession>
<feature type="transmembrane region" description="Helical" evidence="2">
    <location>
        <begin position="171"/>
        <end position="195"/>
    </location>
</feature>
<keyword evidence="4" id="KW-1185">Reference proteome</keyword>
<dbReference type="AlphaFoldDB" id="A0A9P9AAV2"/>
<sequence length="306" mass="34839">MAPVIAWVPNQPLTHLVTRGTLVLVGCLLGVILLANAFERFLLAVIHPRVWAELQQPGAERRRRSFVYFHVGACIQFGLICVGVYPAFSFLLHGDLSRPYIHGFRHSITIGSMLFIVCQIHNGYYLFELCYRNNFASPISIAHHIGLLIITQMSVAMFGNWEKNPEGVLDFYMCMVWGAFDLVVELPIYTSMILWRAKAHKPKFLYYLMYFCCIWAVIGATTETAVTIYLMQASWYRWPIGWRVIIPLVFGLWITTQFYGAYRIRGMALSQHSKIANTEQPTPEDEAEKGGAVSPTVTSCNETRTQ</sequence>
<evidence type="ECO:0000256" key="1">
    <source>
        <dbReference type="SAM" id="MobiDB-lite"/>
    </source>
</evidence>
<feature type="transmembrane region" description="Helical" evidence="2">
    <location>
        <begin position="139"/>
        <end position="159"/>
    </location>
</feature>
<name>A0A9P9AAV2_9PEZI</name>
<comment type="caution">
    <text evidence="3">The sequence shown here is derived from an EMBL/GenBank/DDBJ whole genome shotgun (WGS) entry which is preliminary data.</text>
</comment>
<feature type="region of interest" description="Disordered" evidence="1">
    <location>
        <begin position="277"/>
        <end position="306"/>
    </location>
</feature>
<gene>
    <name evidence="3" type="ORF">F5X68DRAFT_191563</name>
</gene>
<evidence type="ECO:0008006" key="5">
    <source>
        <dbReference type="Google" id="ProtNLM"/>
    </source>
</evidence>
<dbReference type="Proteomes" id="UP000770015">
    <property type="component" value="Unassembled WGS sequence"/>
</dbReference>
<dbReference type="OrthoDB" id="10010954at2759"/>
<feature type="transmembrane region" description="Helical" evidence="2">
    <location>
        <begin position="207"/>
        <end position="230"/>
    </location>
</feature>
<evidence type="ECO:0000313" key="4">
    <source>
        <dbReference type="Proteomes" id="UP000770015"/>
    </source>
</evidence>
<reference evidence="3" key="1">
    <citation type="journal article" date="2021" name="Nat. Commun.">
        <title>Genetic determinants of endophytism in the Arabidopsis root mycobiome.</title>
        <authorList>
            <person name="Mesny F."/>
            <person name="Miyauchi S."/>
            <person name="Thiergart T."/>
            <person name="Pickel B."/>
            <person name="Atanasova L."/>
            <person name="Karlsson M."/>
            <person name="Huettel B."/>
            <person name="Barry K.W."/>
            <person name="Haridas S."/>
            <person name="Chen C."/>
            <person name="Bauer D."/>
            <person name="Andreopoulos W."/>
            <person name="Pangilinan J."/>
            <person name="LaButti K."/>
            <person name="Riley R."/>
            <person name="Lipzen A."/>
            <person name="Clum A."/>
            <person name="Drula E."/>
            <person name="Henrissat B."/>
            <person name="Kohler A."/>
            <person name="Grigoriev I.V."/>
            <person name="Martin F.M."/>
            <person name="Hacquard S."/>
        </authorList>
    </citation>
    <scope>NUCLEOTIDE SEQUENCE</scope>
    <source>
        <strain evidence="3">MPI-SDFR-AT-0117</strain>
    </source>
</reference>
<proteinExistence type="predicted"/>
<feature type="transmembrane region" description="Helical" evidence="2">
    <location>
        <begin position="242"/>
        <end position="262"/>
    </location>
</feature>
<feature type="transmembrane region" description="Helical" evidence="2">
    <location>
        <begin position="20"/>
        <end position="46"/>
    </location>
</feature>
<dbReference type="EMBL" id="JAGSXJ010000014">
    <property type="protein sequence ID" value="KAH6685772.1"/>
    <property type="molecule type" value="Genomic_DNA"/>
</dbReference>
<keyword evidence="2" id="KW-0812">Transmembrane</keyword>
<keyword evidence="2" id="KW-0472">Membrane</keyword>
<evidence type="ECO:0000256" key="2">
    <source>
        <dbReference type="SAM" id="Phobius"/>
    </source>
</evidence>
<protein>
    <recommendedName>
        <fullName evidence="5">TLC domain-containing protein</fullName>
    </recommendedName>
</protein>
<feature type="transmembrane region" description="Helical" evidence="2">
    <location>
        <begin position="108"/>
        <end position="127"/>
    </location>
</feature>